<dbReference type="EMBL" id="VZPX01000069">
    <property type="protein sequence ID" value="KAB0470277.1"/>
    <property type="molecule type" value="Genomic_DNA"/>
</dbReference>
<accession>A0A7V7NPY2</accession>
<gene>
    <name evidence="3" type="ORF">F7Q91_22555</name>
</gene>
<dbReference type="InterPro" id="IPR001624">
    <property type="entry name" value="FliE"/>
</dbReference>
<keyword evidence="3" id="KW-0966">Cell projection</keyword>
<keyword evidence="3" id="KW-0282">Flagellum</keyword>
<dbReference type="Pfam" id="PF02049">
    <property type="entry name" value="FliE"/>
    <property type="match status" value="1"/>
</dbReference>
<evidence type="ECO:0000256" key="2">
    <source>
        <dbReference type="SAM" id="MobiDB-lite"/>
    </source>
</evidence>
<dbReference type="GO" id="GO:0009288">
    <property type="term" value="C:bacterial-type flagellum"/>
    <property type="evidence" value="ECO:0007669"/>
    <property type="project" value="InterPro"/>
</dbReference>
<reference evidence="3 4" key="1">
    <citation type="submission" date="2019-09" db="EMBL/GenBank/DDBJ databases">
        <title>Draft genome sequences of 48 bacterial type strains from the CCUG.</title>
        <authorList>
            <person name="Tunovic T."/>
            <person name="Pineiro-Iglesias B."/>
            <person name="Unosson C."/>
            <person name="Inganas E."/>
            <person name="Ohlen M."/>
            <person name="Cardew S."/>
            <person name="Jensie-Markopoulos S."/>
            <person name="Salva-Serra F."/>
            <person name="Jaen-Luchoro D."/>
            <person name="Karlsson R."/>
            <person name="Svensson-Stadler L."/>
            <person name="Chun J."/>
            <person name="Moore E."/>
        </authorList>
    </citation>
    <scope>NUCLEOTIDE SEQUENCE [LARGE SCALE GENOMIC DNA]</scope>
    <source>
        <strain evidence="3 4">CCUG 48643</strain>
    </source>
</reference>
<evidence type="ECO:0000256" key="1">
    <source>
        <dbReference type="ARBA" id="ARBA00023143"/>
    </source>
</evidence>
<dbReference type="GO" id="GO:0071973">
    <property type="term" value="P:bacterial-type flagellum-dependent cell motility"/>
    <property type="evidence" value="ECO:0007669"/>
    <property type="project" value="InterPro"/>
</dbReference>
<keyword evidence="3" id="KW-0969">Cilium</keyword>
<dbReference type="RefSeq" id="WP_137407166.1">
    <property type="nucleotide sequence ID" value="NZ_AP025466.1"/>
</dbReference>
<keyword evidence="1" id="KW-0975">Bacterial flagellum</keyword>
<sequence>MKVEGISSGDVSIIGGLSIDSNNETGPSFSERLSSIDDRISALANGHNVELHTLLVDMEQAKLTLEYSVALRDKLIDAYKEITTMQV</sequence>
<feature type="compositionally biased region" description="Low complexity" evidence="2">
    <location>
        <begin position="1"/>
        <end position="21"/>
    </location>
</feature>
<evidence type="ECO:0000313" key="4">
    <source>
        <dbReference type="Proteomes" id="UP000423756"/>
    </source>
</evidence>
<dbReference type="GeneID" id="77343914"/>
<proteinExistence type="predicted"/>
<feature type="region of interest" description="Disordered" evidence="2">
    <location>
        <begin position="1"/>
        <end position="30"/>
    </location>
</feature>
<name>A0A7V7NPY2_9VIBR</name>
<dbReference type="GO" id="GO:0003774">
    <property type="term" value="F:cytoskeletal motor activity"/>
    <property type="evidence" value="ECO:0007669"/>
    <property type="project" value="InterPro"/>
</dbReference>
<comment type="caution">
    <text evidence="3">The sequence shown here is derived from an EMBL/GenBank/DDBJ whole genome shotgun (WGS) entry which is preliminary data.</text>
</comment>
<dbReference type="GO" id="GO:0005198">
    <property type="term" value="F:structural molecule activity"/>
    <property type="evidence" value="ECO:0007669"/>
    <property type="project" value="InterPro"/>
</dbReference>
<protein>
    <submittedName>
        <fullName evidence="3">Flagellar hook-basal body complex protein FliE</fullName>
    </submittedName>
</protein>
<dbReference type="AlphaFoldDB" id="A0A7V7NPY2"/>
<organism evidence="3 4">
    <name type="scientific">Vibrio chagasii</name>
    <dbReference type="NCBI Taxonomy" id="170679"/>
    <lineage>
        <taxon>Bacteria</taxon>
        <taxon>Pseudomonadati</taxon>
        <taxon>Pseudomonadota</taxon>
        <taxon>Gammaproteobacteria</taxon>
        <taxon>Vibrionales</taxon>
        <taxon>Vibrionaceae</taxon>
        <taxon>Vibrio</taxon>
    </lineage>
</organism>
<evidence type="ECO:0000313" key="3">
    <source>
        <dbReference type="EMBL" id="KAB0470277.1"/>
    </source>
</evidence>
<dbReference type="Proteomes" id="UP000423756">
    <property type="component" value="Unassembled WGS sequence"/>
</dbReference>